<evidence type="ECO:0000256" key="6">
    <source>
        <dbReference type="SAM" id="MobiDB-lite"/>
    </source>
</evidence>
<dbReference type="AlphaFoldDB" id="A0A443J7Y3"/>
<evidence type="ECO:0000313" key="10">
    <source>
        <dbReference type="Proteomes" id="UP000285970"/>
    </source>
</evidence>
<organism evidence="9 10">
    <name type="scientific">Microbacterium enclense</name>
    <dbReference type="NCBI Taxonomy" id="993073"/>
    <lineage>
        <taxon>Bacteria</taxon>
        <taxon>Bacillati</taxon>
        <taxon>Actinomycetota</taxon>
        <taxon>Actinomycetes</taxon>
        <taxon>Micrococcales</taxon>
        <taxon>Microbacteriaceae</taxon>
        <taxon>Microbacterium</taxon>
    </lineage>
</organism>
<evidence type="ECO:0000256" key="7">
    <source>
        <dbReference type="SAM" id="Phobius"/>
    </source>
</evidence>
<feature type="transmembrane region" description="Helical" evidence="7">
    <location>
        <begin position="207"/>
        <end position="228"/>
    </location>
</feature>
<feature type="transmembrane region" description="Helical" evidence="7">
    <location>
        <begin position="483"/>
        <end position="502"/>
    </location>
</feature>
<dbReference type="InterPro" id="IPR007816">
    <property type="entry name" value="ResB-like_domain"/>
</dbReference>
<sequence>MSPSRSDTRHVDSDPRRPADHPDGAPNDQDGPQVKLDGKGWLRWTWRQLTSMRTALILLLSLALAAVPGSLFPQRGADPNGVIQWERNNPEWFPFLDAVGLFDVYYSPWFSSIYLLLFVSLIGCVIPRAKHHYRALKGQPPRTPIRFARLPEHLERAIPGEHLTPAAALDLAETELARRRYRVRRYDGKGWTSVSAERGYLRETGNLLFHIALVGVLVSVVVGKAFAYTGQRVVVEGTTFVNTLSDFSSFDPGRFADGSNLTPYSLTLDRFDVTYQPAGSPGGGQAGDFAANVTIRSPGADDRTERVVVNYPITVGTDRIHLLGNGYAPTLTIRDAEGQIVYSDSLPFLPQDSNMTSLGVVKVPDGLPQQLGLIGFFYPTQDTLPSGAATSIYPDVINPVITLNAFAGDLGIDDGTPRSVYALEVDQLTQLTGGNTGQESIELRPGTTGALPNGWGTITWEEADGAPVKRFASLQIQRDPSSGWVLAFSVLACVGLFTGLLIPRRRIWVKVHHSATTTDSTIHVEYAALARGDDPGLARAVQHLAEAHTEVCERANTAAQPR</sequence>
<dbReference type="EMBL" id="RBZY01000053">
    <property type="protein sequence ID" value="RWR16574.1"/>
    <property type="molecule type" value="Genomic_DNA"/>
</dbReference>
<dbReference type="Proteomes" id="UP000285970">
    <property type="component" value="Unassembled WGS sequence"/>
</dbReference>
<feature type="transmembrane region" description="Helical" evidence="7">
    <location>
        <begin position="55"/>
        <end position="72"/>
    </location>
</feature>
<feature type="domain" description="ResB-like" evidence="8">
    <location>
        <begin position="52"/>
        <end position="541"/>
    </location>
</feature>
<comment type="subcellular location">
    <subcellularLocation>
        <location evidence="1">Membrane</location>
        <topology evidence="1">Multi-pass membrane protein</topology>
    </subcellularLocation>
</comment>
<evidence type="ECO:0000256" key="5">
    <source>
        <dbReference type="ARBA" id="ARBA00023136"/>
    </source>
</evidence>
<evidence type="ECO:0000256" key="3">
    <source>
        <dbReference type="ARBA" id="ARBA00022748"/>
    </source>
</evidence>
<dbReference type="PANTHER" id="PTHR31566">
    <property type="entry name" value="CYTOCHROME C BIOGENESIS PROTEIN CCS1, CHLOROPLASTIC"/>
    <property type="match status" value="1"/>
</dbReference>
<keyword evidence="3" id="KW-0201">Cytochrome c-type biogenesis</keyword>
<protein>
    <submittedName>
        <fullName evidence="9">Cytochrome c biogenesis protein ResB</fullName>
    </submittedName>
</protein>
<dbReference type="PANTHER" id="PTHR31566:SF0">
    <property type="entry name" value="CYTOCHROME C BIOGENESIS PROTEIN CCS1, CHLOROPLASTIC"/>
    <property type="match status" value="1"/>
</dbReference>
<evidence type="ECO:0000256" key="1">
    <source>
        <dbReference type="ARBA" id="ARBA00004141"/>
    </source>
</evidence>
<evidence type="ECO:0000256" key="2">
    <source>
        <dbReference type="ARBA" id="ARBA00022692"/>
    </source>
</evidence>
<feature type="region of interest" description="Disordered" evidence="6">
    <location>
        <begin position="1"/>
        <end position="34"/>
    </location>
</feature>
<dbReference type="Pfam" id="PF05140">
    <property type="entry name" value="ResB"/>
    <property type="match status" value="1"/>
</dbReference>
<evidence type="ECO:0000259" key="8">
    <source>
        <dbReference type="Pfam" id="PF05140"/>
    </source>
</evidence>
<evidence type="ECO:0000313" key="9">
    <source>
        <dbReference type="EMBL" id="RWR16574.1"/>
    </source>
</evidence>
<dbReference type="InterPro" id="IPR023494">
    <property type="entry name" value="Cyt_c_bgen_Ccs1/CcsB/ResB"/>
</dbReference>
<comment type="caution">
    <text evidence="9">The sequence shown here is derived from an EMBL/GenBank/DDBJ whole genome shotgun (WGS) entry which is preliminary data.</text>
</comment>
<dbReference type="GO" id="GO:0016020">
    <property type="term" value="C:membrane"/>
    <property type="evidence" value="ECO:0007669"/>
    <property type="project" value="UniProtKB-SubCell"/>
</dbReference>
<feature type="compositionally biased region" description="Basic and acidic residues" evidence="6">
    <location>
        <begin position="1"/>
        <end position="23"/>
    </location>
</feature>
<keyword evidence="4 7" id="KW-1133">Transmembrane helix</keyword>
<reference evidence="9 10" key="1">
    <citation type="journal article" date="2018" name="Front. Microbiol.">
        <title>Novel Insights Into Bacterial Dimethylsulfoniopropionate Catabolism in the East China Sea.</title>
        <authorList>
            <person name="Liu J."/>
            <person name="Liu J."/>
            <person name="Zhang S.H."/>
            <person name="Liang J."/>
            <person name="Lin H."/>
            <person name="Song D."/>
            <person name="Yang G.P."/>
            <person name="Todd J.D."/>
            <person name="Zhang X.H."/>
        </authorList>
    </citation>
    <scope>NUCLEOTIDE SEQUENCE [LARGE SCALE GENOMIC DNA]</scope>
    <source>
        <strain evidence="9 10">ZYFD042</strain>
    </source>
</reference>
<keyword evidence="2 7" id="KW-0812">Transmembrane</keyword>
<proteinExistence type="predicted"/>
<dbReference type="OrthoDB" id="3949537at2"/>
<accession>A0A443J7Y3</accession>
<evidence type="ECO:0000256" key="4">
    <source>
        <dbReference type="ARBA" id="ARBA00022989"/>
    </source>
</evidence>
<dbReference type="GO" id="GO:0017004">
    <property type="term" value="P:cytochrome complex assembly"/>
    <property type="evidence" value="ECO:0007669"/>
    <property type="project" value="UniProtKB-KW"/>
</dbReference>
<feature type="transmembrane region" description="Helical" evidence="7">
    <location>
        <begin position="109"/>
        <end position="127"/>
    </location>
</feature>
<gene>
    <name evidence="9" type="ORF">D8Y23_13245</name>
</gene>
<name>A0A443J7Y3_9MICO</name>
<keyword evidence="5 7" id="KW-0472">Membrane</keyword>